<evidence type="ECO:0000256" key="3">
    <source>
        <dbReference type="ARBA" id="ARBA00023125"/>
    </source>
</evidence>
<evidence type="ECO:0000256" key="5">
    <source>
        <dbReference type="SAM" id="Coils"/>
    </source>
</evidence>
<dbReference type="InterPro" id="IPR000551">
    <property type="entry name" value="MerR-type_HTH_dom"/>
</dbReference>
<protein>
    <submittedName>
        <fullName evidence="7">MerR family transcriptional regulator</fullName>
    </submittedName>
</protein>
<evidence type="ECO:0000256" key="4">
    <source>
        <dbReference type="ARBA" id="ARBA00023163"/>
    </source>
</evidence>
<dbReference type="Gene3D" id="1.10.1660.10">
    <property type="match status" value="1"/>
</dbReference>
<keyword evidence="4" id="KW-0804">Transcription</keyword>
<feature type="domain" description="HTH merR-type" evidence="6">
    <location>
        <begin position="1"/>
        <end position="68"/>
    </location>
</feature>
<sequence>MLIGELAAATGVSPRLLRYYEDQGLLTAGRDANGYRVYTENAVERVRRIRELLAAGLSTEAIRGLLPCATGTGFQHCDHTRKILRDGLSRLDAQIDELTRRRSLLVRQDESLTAAAYDPSGPSAG</sequence>
<dbReference type="AlphaFoldDB" id="A0A7X6M3C2"/>
<gene>
    <name evidence="7" type="ORF">HGA07_28015</name>
</gene>
<dbReference type="Pfam" id="PF13411">
    <property type="entry name" value="MerR_1"/>
    <property type="match status" value="1"/>
</dbReference>
<dbReference type="EMBL" id="JAAXPE010000046">
    <property type="protein sequence ID" value="NKY89432.1"/>
    <property type="molecule type" value="Genomic_DNA"/>
</dbReference>
<dbReference type="InterPro" id="IPR047057">
    <property type="entry name" value="MerR_fam"/>
</dbReference>
<dbReference type="PRINTS" id="PR00040">
    <property type="entry name" value="HTHMERR"/>
</dbReference>
<dbReference type="InterPro" id="IPR009061">
    <property type="entry name" value="DNA-bd_dom_put_sf"/>
</dbReference>
<keyword evidence="3" id="KW-0238">DNA-binding</keyword>
<dbReference type="PANTHER" id="PTHR30204">
    <property type="entry name" value="REDOX-CYCLING DRUG-SENSING TRANSCRIPTIONAL ACTIVATOR SOXR"/>
    <property type="match status" value="1"/>
</dbReference>
<evidence type="ECO:0000256" key="1">
    <source>
        <dbReference type="ARBA" id="ARBA00022491"/>
    </source>
</evidence>
<dbReference type="PROSITE" id="PS00552">
    <property type="entry name" value="HTH_MERR_1"/>
    <property type="match status" value="1"/>
</dbReference>
<dbReference type="PANTHER" id="PTHR30204:SF69">
    <property type="entry name" value="MERR-FAMILY TRANSCRIPTIONAL REGULATOR"/>
    <property type="match status" value="1"/>
</dbReference>
<keyword evidence="1" id="KW-0678">Repressor</keyword>
<evidence type="ECO:0000256" key="2">
    <source>
        <dbReference type="ARBA" id="ARBA00023015"/>
    </source>
</evidence>
<evidence type="ECO:0000259" key="6">
    <source>
        <dbReference type="PROSITE" id="PS50937"/>
    </source>
</evidence>
<accession>A0A7X6M3C2</accession>
<comment type="caution">
    <text evidence="7">The sequence shown here is derived from an EMBL/GenBank/DDBJ whole genome shotgun (WGS) entry which is preliminary data.</text>
</comment>
<keyword evidence="8" id="KW-1185">Reference proteome</keyword>
<feature type="coiled-coil region" evidence="5">
    <location>
        <begin position="81"/>
        <end position="108"/>
    </location>
</feature>
<dbReference type="GO" id="GO:0003700">
    <property type="term" value="F:DNA-binding transcription factor activity"/>
    <property type="evidence" value="ECO:0007669"/>
    <property type="project" value="InterPro"/>
</dbReference>
<dbReference type="GO" id="GO:0003677">
    <property type="term" value="F:DNA binding"/>
    <property type="evidence" value="ECO:0007669"/>
    <property type="project" value="UniProtKB-KW"/>
</dbReference>
<name>A0A7X6M3C2_9NOCA</name>
<reference evidence="7 8" key="1">
    <citation type="submission" date="2020-04" db="EMBL/GenBank/DDBJ databases">
        <title>MicrobeNet Type strains.</title>
        <authorList>
            <person name="Nicholson A.C."/>
        </authorList>
    </citation>
    <scope>NUCLEOTIDE SEQUENCE [LARGE SCALE GENOMIC DNA]</scope>
    <source>
        <strain evidence="7 8">DSM 44445</strain>
    </source>
</reference>
<dbReference type="SMART" id="SM00422">
    <property type="entry name" value="HTH_MERR"/>
    <property type="match status" value="1"/>
</dbReference>
<organism evidence="7 8">
    <name type="scientific">Nocardia veterana</name>
    <dbReference type="NCBI Taxonomy" id="132249"/>
    <lineage>
        <taxon>Bacteria</taxon>
        <taxon>Bacillati</taxon>
        <taxon>Actinomycetota</taxon>
        <taxon>Actinomycetes</taxon>
        <taxon>Mycobacteriales</taxon>
        <taxon>Nocardiaceae</taxon>
        <taxon>Nocardia</taxon>
    </lineage>
</organism>
<proteinExistence type="predicted"/>
<dbReference type="CDD" id="cd01282">
    <property type="entry name" value="HTH_MerR-like_sg3"/>
    <property type="match status" value="1"/>
</dbReference>
<keyword evidence="5" id="KW-0175">Coiled coil</keyword>
<evidence type="ECO:0000313" key="7">
    <source>
        <dbReference type="EMBL" id="NKY89432.1"/>
    </source>
</evidence>
<dbReference type="PROSITE" id="PS50937">
    <property type="entry name" value="HTH_MERR_2"/>
    <property type="match status" value="1"/>
</dbReference>
<keyword evidence="2" id="KW-0805">Transcription regulation</keyword>
<evidence type="ECO:0000313" key="8">
    <source>
        <dbReference type="Proteomes" id="UP000523447"/>
    </source>
</evidence>
<dbReference type="Proteomes" id="UP000523447">
    <property type="component" value="Unassembled WGS sequence"/>
</dbReference>
<dbReference type="SUPFAM" id="SSF46955">
    <property type="entry name" value="Putative DNA-binding domain"/>
    <property type="match status" value="1"/>
</dbReference>